<dbReference type="CDD" id="cd13597">
    <property type="entry name" value="PBP2_lipoprotein_Tp32"/>
    <property type="match status" value="1"/>
</dbReference>
<keyword evidence="10" id="KW-1185">Reference proteome</keyword>
<keyword evidence="4" id="KW-0564">Palmitate</keyword>
<dbReference type="SUPFAM" id="SSF53850">
    <property type="entry name" value="Periplasmic binding protein-like II"/>
    <property type="match status" value="1"/>
</dbReference>
<evidence type="ECO:0000256" key="3">
    <source>
        <dbReference type="ARBA" id="ARBA00023136"/>
    </source>
</evidence>
<dbReference type="Pfam" id="PF03180">
    <property type="entry name" value="Lipoprotein_9"/>
    <property type="match status" value="1"/>
</dbReference>
<evidence type="ECO:0000256" key="2">
    <source>
        <dbReference type="ARBA" id="ARBA00022729"/>
    </source>
</evidence>
<evidence type="ECO:0000256" key="1">
    <source>
        <dbReference type="ARBA" id="ARBA00004635"/>
    </source>
</evidence>
<keyword evidence="5 6" id="KW-0449">Lipoprotein</keyword>
<keyword evidence="2 8" id="KW-0732">Signal</keyword>
<dbReference type="PANTHER" id="PTHR30429:SF0">
    <property type="entry name" value="METHIONINE-BINDING LIPOPROTEIN METQ"/>
    <property type="match status" value="1"/>
</dbReference>
<evidence type="ECO:0000313" key="9">
    <source>
        <dbReference type="EMBL" id="GGF55446.1"/>
    </source>
</evidence>
<evidence type="ECO:0000313" key="10">
    <source>
        <dbReference type="Proteomes" id="UP000605670"/>
    </source>
</evidence>
<dbReference type="RefSeq" id="WP_188431144.1">
    <property type="nucleotide sequence ID" value="NZ_BAABKH010000014.1"/>
</dbReference>
<dbReference type="InterPro" id="IPR004872">
    <property type="entry name" value="Lipoprotein_NlpA"/>
</dbReference>
<gene>
    <name evidence="9" type="ORF">GCM10011366_24190</name>
</gene>
<reference evidence="9" key="1">
    <citation type="journal article" date="2014" name="Int. J. Syst. Evol. Microbiol.">
        <title>Complete genome sequence of Corynebacterium casei LMG S-19264T (=DSM 44701T), isolated from a smear-ripened cheese.</title>
        <authorList>
            <consortium name="US DOE Joint Genome Institute (JGI-PGF)"/>
            <person name="Walter F."/>
            <person name="Albersmeier A."/>
            <person name="Kalinowski J."/>
            <person name="Ruckert C."/>
        </authorList>
    </citation>
    <scope>NUCLEOTIDE SEQUENCE</scope>
    <source>
        <strain evidence="9">CGMCC 1.12160</strain>
    </source>
</reference>
<evidence type="ECO:0000256" key="4">
    <source>
        <dbReference type="ARBA" id="ARBA00023139"/>
    </source>
</evidence>
<dbReference type="PROSITE" id="PS51257">
    <property type="entry name" value="PROKAR_LIPOPROTEIN"/>
    <property type="match status" value="1"/>
</dbReference>
<name>A0A917BQY4_9MICO</name>
<dbReference type="GO" id="GO:0016020">
    <property type="term" value="C:membrane"/>
    <property type="evidence" value="ECO:0007669"/>
    <property type="project" value="UniProtKB-SubCell"/>
</dbReference>
<keyword evidence="3" id="KW-0472">Membrane</keyword>
<feature type="chain" id="PRO_5038930728" description="Lipoprotein" evidence="8">
    <location>
        <begin position="27"/>
        <end position="282"/>
    </location>
</feature>
<dbReference type="Gene3D" id="3.40.190.10">
    <property type="entry name" value="Periplasmic binding protein-like II"/>
    <property type="match status" value="2"/>
</dbReference>
<organism evidence="9 10">
    <name type="scientific">Ornithinimicrobium tianjinense</name>
    <dbReference type="NCBI Taxonomy" id="1195761"/>
    <lineage>
        <taxon>Bacteria</taxon>
        <taxon>Bacillati</taxon>
        <taxon>Actinomycetota</taxon>
        <taxon>Actinomycetes</taxon>
        <taxon>Micrococcales</taxon>
        <taxon>Ornithinimicrobiaceae</taxon>
        <taxon>Ornithinimicrobium</taxon>
    </lineage>
</organism>
<evidence type="ECO:0000256" key="6">
    <source>
        <dbReference type="PIRNR" id="PIRNR002854"/>
    </source>
</evidence>
<comment type="caution">
    <text evidence="9">The sequence shown here is derived from an EMBL/GenBank/DDBJ whole genome shotgun (WGS) entry which is preliminary data.</text>
</comment>
<accession>A0A917BQY4</accession>
<feature type="signal peptide" evidence="8">
    <location>
        <begin position="1"/>
        <end position="26"/>
    </location>
</feature>
<dbReference type="EMBL" id="BMEM01000004">
    <property type="protein sequence ID" value="GGF55446.1"/>
    <property type="molecule type" value="Genomic_DNA"/>
</dbReference>
<feature type="lipid moiety-binding region" description="S-diacylglycerol cysteine" evidence="7">
    <location>
        <position position="25"/>
    </location>
</feature>
<evidence type="ECO:0000256" key="5">
    <source>
        <dbReference type="ARBA" id="ARBA00023288"/>
    </source>
</evidence>
<proteinExistence type="inferred from homology"/>
<reference evidence="9" key="2">
    <citation type="submission" date="2020-09" db="EMBL/GenBank/DDBJ databases">
        <authorList>
            <person name="Sun Q."/>
            <person name="Zhou Y."/>
        </authorList>
    </citation>
    <scope>NUCLEOTIDE SEQUENCE</scope>
    <source>
        <strain evidence="9">CGMCC 1.12160</strain>
    </source>
</reference>
<evidence type="ECO:0000256" key="8">
    <source>
        <dbReference type="SAM" id="SignalP"/>
    </source>
</evidence>
<dbReference type="AlphaFoldDB" id="A0A917BQY4"/>
<dbReference type="PANTHER" id="PTHR30429">
    <property type="entry name" value="D-METHIONINE-BINDING LIPOPROTEIN METQ"/>
    <property type="match status" value="1"/>
</dbReference>
<evidence type="ECO:0000256" key="7">
    <source>
        <dbReference type="PIRSR" id="PIRSR002854-1"/>
    </source>
</evidence>
<sequence length="282" mass="29522">MSRTAPRRLALTTVALSGAMMMSACGSGAEAEQAGATSADGAAVITVAVTPVPHADILQFVDDELAADAGLDIEIVEFTDYVQPNVALDEGSVDANYYQHGVFLADQVTQAGYDIVGLGPISFQPMGLYSESVTDLADLPTGATVAIPNDPVNGSRGLKLLAQEGVITLADPDAAVPTLLDVTDNPKDLRFEEVEAAQLPRSLADVDLAAVPGNYALDAGLSPRDDALVAEDTSDTTYANQLVVRSGDEDDERVQKLYELLTSDAVRQYIQDTYDGAVVAAS</sequence>
<dbReference type="PIRSF" id="PIRSF002854">
    <property type="entry name" value="MetQ"/>
    <property type="match status" value="1"/>
</dbReference>
<comment type="similarity">
    <text evidence="6">Belongs to the nlpA lipoprotein family.</text>
</comment>
<comment type="subcellular location">
    <subcellularLocation>
        <location evidence="1">Membrane</location>
        <topology evidence="1">Lipid-anchor</topology>
    </subcellularLocation>
</comment>
<protein>
    <recommendedName>
        <fullName evidence="6">Lipoprotein</fullName>
    </recommendedName>
</protein>
<dbReference type="Proteomes" id="UP000605670">
    <property type="component" value="Unassembled WGS sequence"/>
</dbReference>